<reference evidence="1" key="1">
    <citation type="submission" date="2018-01" db="EMBL/GenBank/DDBJ databases">
        <authorList>
            <person name="Krukenberg V."/>
        </authorList>
    </citation>
    <scope>NUCLEOTIDE SEQUENCE</scope>
    <source>
        <strain evidence="1">E20ANME2</strain>
    </source>
</reference>
<evidence type="ECO:0000313" key="2">
    <source>
        <dbReference type="Proteomes" id="UP000248329"/>
    </source>
</evidence>
<proteinExistence type="predicted"/>
<dbReference type="Proteomes" id="UP000248329">
    <property type="component" value="Unassembled WGS sequence"/>
</dbReference>
<accession>A0AC61L0S4</accession>
<comment type="caution">
    <text evidence="1">The sequence shown here is derived from an EMBL/GenBank/DDBJ whole genome shotgun (WGS) entry which is preliminary data.</text>
</comment>
<protein>
    <submittedName>
        <fullName evidence="1">Uncharacterized protein</fullName>
    </submittedName>
</protein>
<gene>
    <name evidence="1" type="ORF">C4B59_12085</name>
</gene>
<organism evidence="1 2">
    <name type="scientific">Candidatus Methanogaster sp</name>
    <dbReference type="NCBI Taxonomy" id="3386292"/>
    <lineage>
        <taxon>Archaea</taxon>
        <taxon>Methanobacteriati</taxon>
        <taxon>Methanobacteriota</taxon>
        <taxon>Stenosarchaea group</taxon>
        <taxon>Methanomicrobia</taxon>
        <taxon>Methanosarcinales</taxon>
        <taxon>ANME-2 cluster</taxon>
        <taxon>Candidatus Methanogasteraceae</taxon>
        <taxon>Candidatus Methanogaster</taxon>
    </lineage>
</organism>
<evidence type="ECO:0000313" key="1">
    <source>
        <dbReference type="EMBL" id="PXF59082.1"/>
    </source>
</evidence>
<name>A0AC61L0S4_9EURY</name>
<sequence>MTYTTYSVNDIPIRLTDGRWTHIVENHDDMAGYYFDVLETVTNPGWVFEGDYDELWAVKLISKRKAMLAIYKESREQNDGFIITAFFTTKVRKLLIRRILWQQSQQ</sequence>
<dbReference type="EMBL" id="PQXF01000028">
    <property type="protein sequence ID" value="PXF59082.1"/>
    <property type="molecule type" value="Genomic_DNA"/>
</dbReference>